<dbReference type="Pfam" id="PF05168">
    <property type="entry name" value="HEPN"/>
    <property type="match status" value="1"/>
</dbReference>
<evidence type="ECO:0000313" key="3">
    <source>
        <dbReference type="Proteomes" id="UP000199673"/>
    </source>
</evidence>
<organism evidence="2 3">
    <name type="scientific">Algoriphagus locisalis</name>
    <dbReference type="NCBI Taxonomy" id="305507"/>
    <lineage>
        <taxon>Bacteria</taxon>
        <taxon>Pseudomonadati</taxon>
        <taxon>Bacteroidota</taxon>
        <taxon>Cytophagia</taxon>
        <taxon>Cytophagales</taxon>
        <taxon>Cyclobacteriaceae</taxon>
        <taxon>Algoriphagus</taxon>
    </lineage>
</organism>
<gene>
    <name evidence="2" type="ORF">SAMN04489724_2599</name>
</gene>
<dbReference type="SMART" id="SM00748">
    <property type="entry name" value="HEPN"/>
    <property type="match status" value="1"/>
</dbReference>
<evidence type="ECO:0000313" key="2">
    <source>
        <dbReference type="EMBL" id="SFT89185.1"/>
    </source>
</evidence>
<dbReference type="SUPFAM" id="SSF81593">
    <property type="entry name" value="Nucleotidyltransferase substrate binding subunit/domain"/>
    <property type="match status" value="1"/>
</dbReference>
<sequence>MKSLSNTPELFADPQNKERVNDLLWKLFKTWVIDQETENSASGRKEMLDFYEDLKMLLEAVYAPEPVIEPEPFPEEIRTIETYFMQLIEALKILVDPEMIFLFDLPNLGHLDVSHRREIYVVIKNQDLEEHHNTIGLFSFLSSGKQEFAIHSINRNHLTSVLGKGHLFFQYHIRHLHLIYRKQGVPDLKEIPHERLEERMLNLKPNLEKNWEKADLFWKHALQEQDNLNWESSLFFLHQALELRLRALILVWEKRELKSHETRVLLRECYQFIPELSSVFPQNTEEEVQLLQLLEDAYCKVRYRTEFPVEEKLSRTLSSRIAQVRSLCNKHYEHFFQPL</sequence>
<proteinExistence type="predicted"/>
<dbReference type="InterPro" id="IPR007842">
    <property type="entry name" value="HEPN_dom"/>
</dbReference>
<dbReference type="OrthoDB" id="665147at2"/>
<evidence type="ECO:0000259" key="1">
    <source>
        <dbReference type="PROSITE" id="PS50910"/>
    </source>
</evidence>
<name>A0A1I7BPS7_9BACT</name>
<dbReference type="PROSITE" id="PS50910">
    <property type="entry name" value="HEPN"/>
    <property type="match status" value="1"/>
</dbReference>
<dbReference type="EMBL" id="FPBF01000003">
    <property type="protein sequence ID" value="SFT89185.1"/>
    <property type="molecule type" value="Genomic_DNA"/>
</dbReference>
<dbReference type="Proteomes" id="UP000199673">
    <property type="component" value="Unassembled WGS sequence"/>
</dbReference>
<dbReference type="RefSeq" id="WP_091693691.1">
    <property type="nucleotide sequence ID" value="NZ_FPBF01000003.1"/>
</dbReference>
<protein>
    <submittedName>
        <fullName evidence="2">HEPN domain-containing protein</fullName>
    </submittedName>
</protein>
<reference evidence="3" key="1">
    <citation type="submission" date="2016-10" db="EMBL/GenBank/DDBJ databases">
        <authorList>
            <person name="Varghese N."/>
            <person name="Submissions S."/>
        </authorList>
    </citation>
    <scope>NUCLEOTIDE SEQUENCE [LARGE SCALE GENOMIC DNA]</scope>
    <source>
        <strain evidence="3">DSM 23445</strain>
    </source>
</reference>
<dbReference type="AlphaFoldDB" id="A0A1I7BPS7"/>
<accession>A0A1I7BPS7</accession>
<keyword evidence="3" id="KW-1185">Reference proteome</keyword>
<feature type="domain" description="HEPN" evidence="1">
    <location>
        <begin position="211"/>
        <end position="327"/>
    </location>
</feature>
<dbReference type="Gene3D" id="1.20.120.330">
    <property type="entry name" value="Nucleotidyltransferases domain 2"/>
    <property type="match status" value="1"/>
</dbReference>
<dbReference type="STRING" id="305507.SAMN04489724_2599"/>